<feature type="non-terminal residue" evidence="1">
    <location>
        <position position="1"/>
    </location>
</feature>
<dbReference type="AlphaFoldDB" id="A0A151R0P1"/>
<organism evidence="1 2">
    <name type="scientific">Cajanus cajan</name>
    <name type="common">Pigeon pea</name>
    <name type="synonym">Cajanus indicus</name>
    <dbReference type="NCBI Taxonomy" id="3821"/>
    <lineage>
        <taxon>Eukaryota</taxon>
        <taxon>Viridiplantae</taxon>
        <taxon>Streptophyta</taxon>
        <taxon>Embryophyta</taxon>
        <taxon>Tracheophyta</taxon>
        <taxon>Spermatophyta</taxon>
        <taxon>Magnoliopsida</taxon>
        <taxon>eudicotyledons</taxon>
        <taxon>Gunneridae</taxon>
        <taxon>Pentapetalae</taxon>
        <taxon>rosids</taxon>
        <taxon>fabids</taxon>
        <taxon>Fabales</taxon>
        <taxon>Fabaceae</taxon>
        <taxon>Papilionoideae</taxon>
        <taxon>50 kb inversion clade</taxon>
        <taxon>NPAAA clade</taxon>
        <taxon>indigoferoid/millettioid clade</taxon>
        <taxon>Phaseoleae</taxon>
        <taxon>Cajanus</taxon>
    </lineage>
</organism>
<dbReference type="EMBL" id="KQ484265">
    <property type="protein sequence ID" value="KYP36127.1"/>
    <property type="molecule type" value="Genomic_DNA"/>
</dbReference>
<dbReference type="PANTHER" id="PTHR10775:SF179">
    <property type="entry name" value="TRANSPOSON, EN_SPM-LIKE, TRANSPOSASE-ASSOCIATED DOMAIN PROTEIN"/>
    <property type="match status" value="1"/>
</dbReference>
<reference evidence="1" key="1">
    <citation type="journal article" date="2012" name="Nat. Biotechnol.">
        <title>Draft genome sequence of pigeonpea (Cajanus cajan), an orphan legume crop of resource-poor farmers.</title>
        <authorList>
            <person name="Varshney R.K."/>
            <person name="Chen W."/>
            <person name="Li Y."/>
            <person name="Bharti A.K."/>
            <person name="Saxena R.K."/>
            <person name="Schlueter J.A."/>
            <person name="Donoghue M.T."/>
            <person name="Azam S."/>
            <person name="Fan G."/>
            <person name="Whaley A.M."/>
            <person name="Farmer A.D."/>
            <person name="Sheridan J."/>
            <person name="Iwata A."/>
            <person name="Tuteja R."/>
            <person name="Penmetsa R.V."/>
            <person name="Wu W."/>
            <person name="Upadhyaya H.D."/>
            <person name="Yang S.P."/>
            <person name="Shah T."/>
            <person name="Saxena K.B."/>
            <person name="Michael T."/>
            <person name="McCombie W.R."/>
            <person name="Yang B."/>
            <person name="Zhang G."/>
            <person name="Yang H."/>
            <person name="Wang J."/>
            <person name="Spillane C."/>
            <person name="Cook D.R."/>
            <person name="May G.D."/>
            <person name="Xu X."/>
            <person name="Jackson S.A."/>
        </authorList>
    </citation>
    <scope>NUCLEOTIDE SEQUENCE [LARGE SCALE GENOMIC DNA]</scope>
</reference>
<accession>A0A151R0P1</accession>
<gene>
    <name evidence="1" type="ORF">KK1_042779</name>
</gene>
<name>A0A151R0P1_CAJCA</name>
<dbReference type="Gramene" id="C.cajan_42472.t">
    <property type="protein sequence ID" value="C.cajan_42472.t.cds1"/>
    <property type="gene ID" value="C.cajan_42472"/>
</dbReference>
<protein>
    <submittedName>
        <fullName evidence="1">Uncharacterized protein</fullName>
    </submittedName>
</protein>
<keyword evidence="2" id="KW-1185">Reference proteome</keyword>
<evidence type="ECO:0000313" key="1">
    <source>
        <dbReference type="EMBL" id="KYP36127.1"/>
    </source>
</evidence>
<evidence type="ECO:0000313" key="2">
    <source>
        <dbReference type="Proteomes" id="UP000075243"/>
    </source>
</evidence>
<dbReference type="PANTHER" id="PTHR10775">
    <property type="entry name" value="OS08G0208400 PROTEIN"/>
    <property type="match status" value="1"/>
</dbReference>
<proteinExistence type="predicted"/>
<sequence>LYNDAEKPLYPYCANFTRLSTVLRLINLKTKHRWIDNSFTKLLELLSDMLLEGNMLLTCTYDAKKILYLMGMKYKKNHVCPNDYILYIKVFDTFHECP</sequence>
<dbReference type="Proteomes" id="UP000075243">
    <property type="component" value="Unassembled WGS sequence"/>
</dbReference>